<organism evidence="1">
    <name type="scientific">marine metagenome</name>
    <dbReference type="NCBI Taxonomy" id="408172"/>
    <lineage>
        <taxon>unclassified sequences</taxon>
        <taxon>metagenomes</taxon>
        <taxon>ecological metagenomes</taxon>
    </lineage>
</organism>
<name>A0A382CQK2_9ZZZZ</name>
<feature type="non-terminal residue" evidence="1">
    <location>
        <position position="31"/>
    </location>
</feature>
<evidence type="ECO:0000313" key="1">
    <source>
        <dbReference type="EMBL" id="SVB28159.1"/>
    </source>
</evidence>
<dbReference type="EMBL" id="UINC01035560">
    <property type="protein sequence ID" value="SVB28159.1"/>
    <property type="molecule type" value="Genomic_DNA"/>
</dbReference>
<proteinExistence type="predicted"/>
<sequence length="31" mass="3368">MSDSVLRTRSAMGPSASIIHFLHALIAELRS</sequence>
<protein>
    <submittedName>
        <fullName evidence="1">Uncharacterized protein</fullName>
    </submittedName>
</protein>
<gene>
    <name evidence="1" type="ORF">METZ01_LOCUS181013</name>
</gene>
<reference evidence="1" key="1">
    <citation type="submission" date="2018-05" db="EMBL/GenBank/DDBJ databases">
        <authorList>
            <person name="Lanie J.A."/>
            <person name="Ng W.-L."/>
            <person name="Kazmierczak K.M."/>
            <person name="Andrzejewski T.M."/>
            <person name="Davidsen T.M."/>
            <person name="Wayne K.J."/>
            <person name="Tettelin H."/>
            <person name="Glass J.I."/>
            <person name="Rusch D."/>
            <person name="Podicherti R."/>
            <person name="Tsui H.-C.T."/>
            <person name="Winkler M.E."/>
        </authorList>
    </citation>
    <scope>NUCLEOTIDE SEQUENCE</scope>
</reference>
<accession>A0A382CQK2</accession>
<dbReference type="AlphaFoldDB" id="A0A382CQK2"/>